<evidence type="ECO:0000313" key="2">
    <source>
        <dbReference type="Proteomes" id="UP000199074"/>
    </source>
</evidence>
<accession>A0A1I7NLR3</accession>
<dbReference type="EMBL" id="FPCK01000002">
    <property type="protein sequence ID" value="SFV35602.1"/>
    <property type="molecule type" value="Genomic_DNA"/>
</dbReference>
<protein>
    <submittedName>
        <fullName evidence="1">Uncharacterized protein</fullName>
    </submittedName>
</protein>
<organism evidence="1 2">
    <name type="scientific">Devosia crocina</name>
    <dbReference type="NCBI Taxonomy" id="429728"/>
    <lineage>
        <taxon>Bacteria</taxon>
        <taxon>Pseudomonadati</taxon>
        <taxon>Pseudomonadota</taxon>
        <taxon>Alphaproteobacteria</taxon>
        <taxon>Hyphomicrobiales</taxon>
        <taxon>Devosiaceae</taxon>
        <taxon>Devosia</taxon>
    </lineage>
</organism>
<proteinExistence type="predicted"/>
<evidence type="ECO:0000313" key="1">
    <source>
        <dbReference type="EMBL" id="SFV35602.1"/>
    </source>
</evidence>
<dbReference type="AlphaFoldDB" id="A0A1I7NLR3"/>
<keyword evidence="2" id="KW-1185">Reference proteome</keyword>
<gene>
    <name evidence="1" type="ORF">SAMN05216456_2187</name>
</gene>
<dbReference type="STRING" id="429728.SAMN05216456_2187"/>
<name>A0A1I7NLR3_9HYPH</name>
<sequence length="202" mass="22244">MVFPLHLGVRPQNSTEHVQFGAAKSLACGCSGTDRAVVFNEEQRAIRLFVPACHIAFGAAQIGKGRHAITHPLTFCNCSLVVFARHGFAGCDDGVERLVPQVLPDQVEQLQRQTGMGIGEPCLTRLRQPPGLARPPDPLRNRLRFDQAFLSKAQQLLARSLAADPEFPPEPCRRHPRLHLERHQRALGRIAGRPAGIFRACA</sequence>
<reference evidence="1 2" key="1">
    <citation type="submission" date="2016-10" db="EMBL/GenBank/DDBJ databases">
        <authorList>
            <person name="de Groot N.N."/>
        </authorList>
    </citation>
    <scope>NUCLEOTIDE SEQUENCE [LARGE SCALE GENOMIC DNA]</scope>
    <source>
        <strain evidence="1 2">IPL20</strain>
    </source>
</reference>
<dbReference type="Proteomes" id="UP000199074">
    <property type="component" value="Unassembled WGS sequence"/>
</dbReference>